<evidence type="ECO:0000313" key="5">
    <source>
        <dbReference type="Proteomes" id="UP000789707"/>
    </source>
</evidence>
<keyword evidence="2" id="KW-1133">Transmembrane helix</keyword>
<keyword evidence="5" id="KW-1185">Reference proteome</keyword>
<dbReference type="Proteomes" id="UP000789707">
    <property type="component" value="Unassembled WGS sequence"/>
</dbReference>
<keyword evidence="2" id="KW-0472">Membrane</keyword>
<organism evidence="4 5">
    <name type="scientific">Periweissella fabaria</name>
    <dbReference type="NCBI Taxonomy" id="546157"/>
    <lineage>
        <taxon>Bacteria</taxon>
        <taxon>Bacillati</taxon>
        <taxon>Bacillota</taxon>
        <taxon>Bacilli</taxon>
        <taxon>Lactobacillales</taxon>
        <taxon>Lactobacillaceae</taxon>
        <taxon>Periweissella</taxon>
    </lineage>
</organism>
<name>A0ABM8Z719_9LACO</name>
<accession>A0ABM8Z719</accession>
<evidence type="ECO:0000313" key="4">
    <source>
        <dbReference type="EMBL" id="CAH0417192.1"/>
    </source>
</evidence>
<feature type="transmembrane region" description="Helical" evidence="2">
    <location>
        <begin position="184"/>
        <end position="200"/>
    </location>
</feature>
<gene>
    <name evidence="4" type="ORF">WFA24289_01522</name>
</gene>
<reference evidence="4 5" key="1">
    <citation type="submission" date="2021-11" db="EMBL/GenBank/DDBJ databases">
        <authorList>
            <person name="Depoorter E."/>
        </authorList>
    </citation>
    <scope>NUCLEOTIDE SEQUENCE [LARGE SCALE GENOMIC DNA]</scope>
    <source>
        <strain evidence="4 5">LMG 24289</strain>
    </source>
</reference>
<sequence>MKKTGDQLDIIVKILILIGMFLLVLLVPTILQIGGAFPNVSWAIYAAAVLFIVVYIGIAYLGWWILKPNLTRPQFTKFTSEEINTVFKTYGLILILNMVFNIVMKMVFHSDATENQNNINALLSSNTVTLIVFGFAGAFIAPFVEEFIFRGIIISYFFKHRAWWLSIILSGVIFSLGHASSNPISFALYATMGMILAYTFKKSGQIKMSIAVHMLNNTVAMILTIVGLLLTK</sequence>
<feature type="transmembrane region" description="Helical" evidence="2">
    <location>
        <begin position="87"/>
        <end position="108"/>
    </location>
</feature>
<dbReference type="PANTHER" id="PTHR36435:SF1">
    <property type="entry name" value="CAAX AMINO TERMINAL PROTEASE FAMILY PROTEIN"/>
    <property type="match status" value="1"/>
</dbReference>
<feature type="transmembrane region" description="Helical" evidence="2">
    <location>
        <begin position="43"/>
        <end position="66"/>
    </location>
</feature>
<dbReference type="EMBL" id="CAKKNS010000007">
    <property type="protein sequence ID" value="CAH0417192.1"/>
    <property type="molecule type" value="Genomic_DNA"/>
</dbReference>
<dbReference type="InterPro" id="IPR052710">
    <property type="entry name" value="CAAX_protease"/>
</dbReference>
<evidence type="ECO:0000259" key="3">
    <source>
        <dbReference type="Pfam" id="PF02517"/>
    </source>
</evidence>
<feature type="transmembrane region" description="Helical" evidence="2">
    <location>
        <begin position="161"/>
        <end position="178"/>
    </location>
</feature>
<dbReference type="PANTHER" id="PTHR36435">
    <property type="entry name" value="SLR1288 PROTEIN"/>
    <property type="match status" value="1"/>
</dbReference>
<feature type="domain" description="CAAX prenyl protease 2/Lysostaphin resistance protein A-like" evidence="3">
    <location>
        <begin position="129"/>
        <end position="219"/>
    </location>
</feature>
<evidence type="ECO:0000256" key="2">
    <source>
        <dbReference type="SAM" id="Phobius"/>
    </source>
</evidence>
<evidence type="ECO:0000256" key="1">
    <source>
        <dbReference type="ARBA" id="ARBA00009067"/>
    </source>
</evidence>
<keyword evidence="2" id="KW-0812">Transmembrane</keyword>
<proteinExistence type="inferred from homology"/>
<comment type="similarity">
    <text evidence="1">Belongs to the UPF0177 family.</text>
</comment>
<feature type="transmembrane region" description="Helical" evidence="2">
    <location>
        <begin position="12"/>
        <end position="31"/>
    </location>
</feature>
<protein>
    <recommendedName>
        <fullName evidence="3">CAAX prenyl protease 2/Lysostaphin resistance protein A-like domain-containing protein</fullName>
    </recommendedName>
</protein>
<dbReference type="RefSeq" id="WP_230097223.1">
    <property type="nucleotide sequence ID" value="NZ_CAKKNS010000007.1"/>
</dbReference>
<dbReference type="InterPro" id="IPR003675">
    <property type="entry name" value="Rce1/LyrA-like_dom"/>
</dbReference>
<dbReference type="Pfam" id="PF02517">
    <property type="entry name" value="Rce1-like"/>
    <property type="match status" value="1"/>
</dbReference>
<feature type="transmembrane region" description="Helical" evidence="2">
    <location>
        <begin position="128"/>
        <end position="149"/>
    </location>
</feature>
<feature type="transmembrane region" description="Helical" evidence="2">
    <location>
        <begin position="212"/>
        <end position="230"/>
    </location>
</feature>
<comment type="caution">
    <text evidence="4">The sequence shown here is derived from an EMBL/GenBank/DDBJ whole genome shotgun (WGS) entry which is preliminary data.</text>
</comment>